<organism evidence="3">
    <name type="scientific">Schistosoma curassoni</name>
    <dbReference type="NCBI Taxonomy" id="6186"/>
    <lineage>
        <taxon>Eukaryota</taxon>
        <taxon>Metazoa</taxon>
        <taxon>Spiralia</taxon>
        <taxon>Lophotrochozoa</taxon>
        <taxon>Platyhelminthes</taxon>
        <taxon>Trematoda</taxon>
        <taxon>Digenea</taxon>
        <taxon>Strigeidida</taxon>
        <taxon>Schistosomatoidea</taxon>
        <taxon>Schistosomatidae</taxon>
        <taxon>Schistosoma</taxon>
    </lineage>
</organism>
<accession>A0A183JI85</accession>
<gene>
    <name evidence="1" type="ORF">SCUD_LOCUS2409</name>
</gene>
<reference evidence="1 2" key="2">
    <citation type="submission" date="2018-11" db="EMBL/GenBank/DDBJ databases">
        <authorList>
            <consortium name="Pathogen Informatics"/>
        </authorList>
    </citation>
    <scope>NUCLEOTIDE SEQUENCE [LARGE SCALE GENOMIC DNA]</scope>
    <source>
        <strain evidence="1">Dakar</strain>
        <strain evidence="2">Dakar, Senegal</strain>
    </source>
</reference>
<evidence type="ECO:0000313" key="2">
    <source>
        <dbReference type="Proteomes" id="UP000279833"/>
    </source>
</evidence>
<reference evidence="3" key="1">
    <citation type="submission" date="2016-06" db="UniProtKB">
        <authorList>
            <consortium name="WormBaseParasite"/>
        </authorList>
    </citation>
    <scope>IDENTIFICATION</scope>
</reference>
<name>A0A183JI85_9TREM</name>
<protein>
    <submittedName>
        <fullName evidence="3">PDGF_2 domain-containing protein</fullName>
    </submittedName>
</protein>
<dbReference type="STRING" id="6186.A0A183JI85"/>
<dbReference type="AlphaFoldDB" id="A0A183JI85"/>
<sequence length="232" mass="26699">MVSKRCYNNKRLLIRKMFSTLVKGKCLPSEAVYKKPIKCPDPIKKTQCYNNGRQLMHITTTYSLDGDKCRASEQLLDIDPCAHVKKTFNRRPLFQIGRCNPATCIAKRVDYRFSSKDCQCEIQKKVSNEICCCPKPIINQSICDPNTNAIIHKQIHYSLIIPTYNTKAFKSYCQSKLSQISVQVKCGKKLQRIRIKPCDGEFHIVSILKPIVENCICKQKLIHKQKIRCGKL</sequence>
<keyword evidence="2" id="KW-1185">Reference proteome</keyword>
<dbReference type="WBParaSite" id="SCUD_0000240801-mRNA-1">
    <property type="protein sequence ID" value="SCUD_0000240801-mRNA-1"/>
    <property type="gene ID" value="SCUD_0000240801"/>
</dbReference>
<dbReference type="EMBL" id="UZAK01002313">
    <property type="protein sequence ID" value="VDO74360.1"/>
    <property type="molecule type" value="Genomic_DNA"/>
</dbReference>
<evidence type="ECO:0000313" key="1">
    <source>
        <dbReference type="EMBL" id="VDO74360.1"/>
    </source>
</evidence>
<dbReference type="Proteomes" id="UP000279833">
    <property type="component" value="Unassembled WGS sequence"/>
</dbReference>
<evidence type="ECO:0000313" key="3">
    <source>
        <dbReference type="WBParaSite" id="SCUD_0000240801-mRNA-1"/>
    </source>
</evidence>
<proteinExistence type="predicted"/>